<feature type="transmembrane region" description="Helical" evidence="1">
    <location>
        <begin position="7"/>
        <end position="27"/>
    </location>
</feature>
<protein>
    <submittedName>
        <fullName evidence="2">Uncharacterized protein</fullName>
    </submittedName>
</protein>
<dbReference type="Proteomes" id="UP000295807">
    <property type="component" value="Unassembled WGS sequence"/>
</dbReference>
<keyword evidence="1" id="KW-1133">Transmembrane helix</keyword>
<dbReference type="EMBL" id="SMAD01000004">
    <property type="protein sequence ID" value="TCS87773.1"/>
    <property type="molecule type" value="Genomic_DNA"/>
</dbReference>
<dbReference type="AlphaFoldDB" id="A0A4R3KSF8"/>
<evidence type="ECO:0000313" key="3">
    <source>
        <dbReference type="Proteomes" id="UP000295807"/>
    </source>
</evidence>
<name>A0A4R3KSF8_9SPHI</name>
<dbReference type="RefSeq" id="WP_132128861.1">
    <property type="nucleotide sequence ID" value="NZ_SMAD01000004.1"/>
</dbReference>
<gene>
    <name evidence="2" type="ORF">EDD80_104121</name>
</gene>
<evidence type="ECO:0000313" key="2">
    <source>
        <dbReference type="EMBL" id="TCS87773.1"/>
    </source>
</evidence>
<proteinExistence type="predicted"/>
<keyword evidence="3" id="KW-1185">Reference proteome</keyword>
<keyword evidence="1" id="KW-0472">Membrane</keyword>
<accession>A0A4R3KSF8</accession>
<dbReference type="OrthoDB" id="795346at2"/>
<evidence type="ECO:0000256" key="1">
    <source>
        <dbReference type="SAM" id="Phobius"/>
    </source>
</evidence>
<sequence>MSPRFKKIYLFVMVVVPFLVYCGYYYGEMIRKAPFKFEDFQTIKVDFIAPGGREAHIDIAKGTVDYLLPGRGAVKDTISFSSDELQEFHRILYTNNFFEMPHEMQNEGSADSTTGVYTIDAIYERKQYKVAYETNYRGERRYKDKIERIIAFIESNMKKKLENN</sequence>
<keyword evidence="1" id="KW-0812">Transmembrane</keyword>
<organism evidence="2 3">
    <name type="scientific">Anseongella ginsenosidimutans</name>
    <dbReference type="NCBI Taxonomy" id="496056"/>
    <lineage>
        <taxon>Bacteria</taxon>
        <taxon>Pseudomonadati</taxon>
        <taxon>Bacteroidota</taxon>
        <taxon>Sphingobacteriia</taxon>
        <taxon>Sphingobacteriales</taxon>
        <taxon>Sphingobacteriaceae</taxon>
        <taxon>Anseongella</taxon>
    </lineage>
</organism>
<reference evidence="2 3" key="1">
    <citation type="submission" date="2019-03" db="EMBL/GenBank/DDBJ databases">
        <title>Genomic Encyclopedia of Type Strains, Phase IV (KMG-IV): sequencing the most valuable type-strain genomes for metagenomic binning, comparative biology and taxonomic classification.</title>
        <authorList>
            <person name="Goeker M."/>
        </authorList>
    </citation>
    <scope>NUCLEOTIDE SEQUENCE [LARGE SCALE GENOMIC DNA]</scope>
    <source>
        <strain evidence="2 3">DSM 21100</strain>
    </source>
</reference>
<comment type="caution">
    <text evidence="2">The sequence shown here is derived from an EMBL/GenBank/DDBJ whole genome shotgun (WGS) entry which is preliminary data.</text>
</comment>